<evidence type="ECO:0000256" key="2">
    <source>
        <dbReference type="ARBA" id="ARBA00022692"/>
    </source>
</evidence>
<evidence type="ECO:0000313" key="8">
    <source>
        <dbReference type="Proteomes" id="UP000249590"/>
    </source>
</evidence>
<dbReference type="Gene3D" id="1.20.1560.10">
    <property type="entry name" value="ABC transporter type 1, transmembrane domain"/>
    <property type="match status" value="1"/>
</dbReference>
<organism evidence="7 8">
    <name type="scientific">Acuticoccus sediminis</name>
    <dbReference type="NCBI Taxonomy" id="2184697"/>
    <lineage>
        <taxon>Bacteria</taxon>
        <taxon>Pseudomonadati</taxon>
        <taxon>Pseudomonadota</taxon>
        <taxon>Alphaproteobacteria</taxon>
        <taxon>Hyphomicrobiales</taxon>
        <taxon>Amorphaceae</taxon>
        <taxon>Acuticoccus</taxon>
    </lineage>
</organism>
<proteinExistence type="predicted"/>
<evidence type="ECO:0000313" key="7">
    <source>
        <dbReference type="EMBL" id="RAI03817.1"/>
    </source>
</evidence>
<keyword evidence="4 5" id="KW-0472">Membrane</keyword>
<comment type="caution">
    <text evidence="7">The sequence shown here is derived from an EMBL/GenBank/DDBJ whole genome shotgun (WGS) entry which is preliminary data.</text>
</comment>
<feature type="transmembrane region" description="Helical" evidence="5">
    <location>
        <begin position="284"/>
        <end position="310"/>
    </location>
</feature>
<keyword evidence="2 5" id="KW-0812">Transmembrane</keyword>
<gene>
    <name evidence="7" type="ORF">DLJ53_04920</name>
</gene>
<dbReference type="PROSITE" id="PS50929">
    <property type="entry name" value="ABC_TM1F"/>
    <property type="match status" value="1"/>
</dbReference>
<name>A0A8B2NUF0_9HYPH</name>
<sequence length="367" mass="40602">MARPQDLYFLDRLTRRRGHARLAPHDAARRMHRLRLFATLFSRRPALGMASHRALYGYVWHTTAAQQGIILALTFVIGPLAMIPLELQRRIVEDAVSGQSVRLIVVYGAIYFALILVQGALKYALNLRKALVLETVARSLRLRILSVSPSPGTSHEGPTDAPVDVGTMVSMLLAEAEDVGGFASDSFAVPTLQLSTISWVIAYMLWVEPLIAVLAVAIYLPQAILVPLVQHQINRLVRLKTKRLRRLGETEVEIVAGGTGSNRLARCLTDHIFRLRMIIYRLKYFLTFLGNFLDALGPIMVLCVGGYLVVSGETSVATLVVFISGLQRISDPWDVLINFFRTTQVARVAYGMIDEALQRCGGTALPG</sequence>
<accession>A0A8B2NUF0</accession>
<keyword evidence="3 5" id="KW-1133">Transmembrane helix</keyword>
<dbReference type="RefSeq" id="WP_111342827.1">
    <property type="nucleotide sequence ID" value="NZ_QHHQ01000001.1"/>
</dbReference>
<evidence type="ECO:0000256" key="1">
    <source>
        <dbReference type="ARBA" id="ARBA00004651"/>
    </source>
</evidence>
<feature type="domain" description="ABC transmembrane type-1" evidence="6">
    <location>
        <begin position="69"/>
        <end position="344"/>
    </location>
</feature>
<dbReference type="GO" id="GO:0005886">
    <property type="term" value="C:plasma membrane"/>
    <property type="evidence" value="ECO:0007669"/>
    <property type="project" value="UniProtKB-SubCell"/>
</dbReference>
<dbReference type="AlphaFoldDB" id="A0A8B2NUF0"/>
<feature type="transmembrane region" description="Helical" evidence="5">
    <location>
        <begin position="197"/>
        <end position="220"/>
    </location>
</feature>
<protein>
    <recommendedName>
        <fullName evidence="6">ABC transmembrane type-1 domain-containing protein</fullName>
    </recommendedName>
</protein>
<feature type="transmembrane region" description="Helical" evidence="5">
    <location>
        <begin position="64"/>
        <end position="83"/>
    </location>
</feature>
<comment type="subcellular location">
    <subcellularLocation>
        <location evidence="1">Cell membrane</location>
        <topology evidence="1">Multi-pass membrane protein</topology>
    </subcellularLocation>
</comment>
<dbReference type="InterPro" id="IPR011527">
    <property type="entry name" value="ABC1_TM_dom"/>
</dbReference>
<reference evidence="7 8" key="1">
    <citation type="submission" date="2018-05" db="EMBL/GenBank/DDBJ databases">
        <title>Acuticoccus sediminis sp. nov., isolated from deep-sea sediment of Indian Ocean.</title>
        <authorList>
            <person name="Liu X."/>
            <person name="Lai Q."/>
            <person name="Du Y."/>
            <person name="Sun F."/>
            <person name="Zhang X."/>
            <person name="Wang S."/>
            <person name="Shao Z."/>
        </authorList>
    </citation>
    <scope>NUCLEOTIDE SEQUENCE [LARGE SCALE GENOMIC DNA]</scope>
    <source>
        <strain evidence="7 8">PTG4-2</strain>
    </source>
</reference>
<evidence type="ECO:0000256" key="4">
    <source>
        <dbReference type="ARBA" id="ARBA00023136"/>
    </source>
</evidence>
<dbReference type="InterPro" id="IPR036640">
    <property type="entry name" value="ABC1_TM_sf"/>
</dbReference>
<evidence type="ECO:0000256" key="3">
    <source>
        <dbReference type="ARBA" id="ARBA00022989"/>
    </source>
</evidence>
<dbReference type="EMBL" id="QHHQ01000001">
    <property type="protein sequence ID" value="RAI03817.1"/>
    <property type="molecule type" value="Genomic_DNA"/>
</dbReference>
<dbReference type="Proteomes" id="UP000249590">
    <property type="component" value="Unassembled WGS sequence"/>
</dbReference>
<dbReference type="GO" id="GO:0005524">
    <property type="term" value="F:ATP binding"/>
    <property type="evidence" value="ECO:0007669"/>
    <property type="project" value="InterPro"/>
</dbReference>
<evidence type="ECO:0000256" key="5">
    <source>
        <dbReference type="SAM" id="Phobius"/>
    </source>
</evidence>
<feature type="transmembrane region" description="Helical" evidence="5">
    <location>
        <begin position="104"/>
        <end position="125"/>
    </location>
</feature>
<dbReference type="OrthoDB" id="9760920at2"/>
<evidence type="ECO:0000259" key="6">
    <source>
        <dbReference type="PROSITE" id="PS50929"/>
    </source>
</evidence>
<dbReference type="SUPFAM" id="SSF90123">
    <property type="entry name" value="ABC transporter transmembrane region"/>
    <property type="match status" value="1"/>
</dbReference>
<keyword evidence="8" id="KW-1185">Reference proteome</keyword>
<dbReference type="GO" id="GO:0140359">
    <property type="term" value="F:ABC-type transporter activity"/>
    <property type="evidence" value="ECO:0007669"/>
    <property type="project" value="InterPro"/>
</dbReference>